<evidence type="ECO:0000313" key="2">
    <source>
        <dbReference type="Proteomes" id="UP000076078"/>
    </source>
</evidence>
<keyword evidence="2" id="KW-1185">Reference proteome</keyword>
<comment type="caution">
    <text evidence="1">The sequence shown here is derived from an EMBL/GenBank/DDBJ whole genome shotgun (WGS) entry which is preliminary data.</text>
</comment>
<accession>A0A152A531</accession>
<sequence length="67" mass="7917">MVTEIYIINDNRDRIIKESMIALKEVVIIVIEHLQEIQIDIIIEMIIRLHLETIIVSKDTQELYVSL</sequence>
<gene>
    <name evidence="1" type="ORF">DLAC_02304</name>
</gene>
<dbReference type="Proteomes" id="UP000076078">
    <property type="component" value="Unassembled WGS sequence"/>
</dbReference>
<organism evidence="1 2">
    <name type="scientific">Tieghemostelium lacteum</name>
    <name type="common">Slime mold</name>
    <name type="synonym">Dictyostelium lacteum</name>
    <dbReference type="NCBI Taxonomy" id="361077"/>
    <lineage>
        <taxon>Eukaryota</taxon>
        <taxon>Amoebozoa</taxon>
        <taxon>Evosea</taxon>
        <taxon>Eumycetozoa</taxon>
        <taxon>Dictyostelia</taxon>
        <taxon>Dictyosteliales</taxon>
        <taxon>Raperosteliaceae</taxon>
        <taxon>Tieghemostelium</taxon>
    </lineage>
</organism>
<evidence type="ECO:0000313" key="1">
    <source>
        <dbReference type="EMBL" id="KYR01187.1"/>
    </source>
</evidence>
<reference evidence="1 2" key="1">
    <citation type="submission" date="2015-12" db="EMBL/GenBank/DDBJ databases">
        <title>Dictyostelia acquired genes for synthesis and detection of signals that induce cell-type specialization by lateral gene transfer from prokaryotes.</title>
        <authorList>
            <person name="Gloeckner G."/>
            <person name="Schaap P."/>
        </authorList>
    </citation>
    <scope>NUCLEOTIDE SEQUENCE [LARGE SCALE GENOMIC DNA]</scope>
    <source>
        <strain evidence="1 2">TK</strain>
    </source>
</reference>
<dbReference type="AlphaFoldDB" id="A0A152A531"/>
<protein>
    <submittedName>
        <fullName evidence="1">Uncharacterized protein</fullName>
    </submittedName>
</protein>
<name>A0A152A531_TIELA</name>
<dbReference type="EMBL" id="LODT01000011">
    <property type="protein sequence ID" value="KYR01187.1"/>
    <property type="molecule type" value="Genomic_DNA"/>
</dbReference>
<dbReference type="InParanoid" id="A0A152A531"/>
<proteinExistence type="predicted"/>